<keyword evidence="1" id="KW-1133">Transmembrane helix</keyword>
<comment type="caution">
    <text evidence="2">The sequence shown here is derived from an EMBL/GenBank/DDBJ whole genome shotgun (WGS) entry which is preliminary data.</text>
</comment>
<dbReference type="EMBL" id="CAJZBQ010000004">
    <property type="protein sequence ID" value="CAG9311147.1"/>
    <property type="molecule type" value="Genomic_DNA"/>
</dbReference>
<proteinExistence type="predicted"/>
<protein>
    <recommendedName>
        <fullName evidence="4">Odorant receptor</fullName>
    </recommendedName>
</protein>
<evidence type="ECO:0000313" key="3">
    <source>
        <dbReference type="Proteomes" id="UP001162131"/>
    </source>
</evidence>
<organism evidence="2 3">
    <name type="scientific">Blepharisma stoltei</name>
    <dbReference type="NCBI Taxonomy" id="1481888"/>
    <lineage>
        <taxon>Eukaryota</taxon>
        <taxon>Sar</taxon>
        <taxon>Alveolata</taxon>
        <taxon>Ciliophora</taxon>
        <taxon>Postciliodesmatophora</taxon>
        <taxon>Heterotrichea</taxon>
        <taxon>Heterotrichida</taxon>
        <taxon>Blepharismidae</taxon>
        <taxon>Blepharisma</taxon>
    </lineage>
</organism>
<feature type="transmembrane region" description="Helical" evidence="1">
    <location>
        <begin position="147"/>
        <end position="170"/>
    </location>
</feature>
<keyword evidence="1" id="KW-0812">Transmembrane</keyword>
<reference evidence="2" key="1">
    <citation type="submission" date="2021-09" db="EMBL/GenBank/DDBJ databases">
        <authorList>
            <consortium name="AG Swart"/>
            <person name="Singh M."/>
            <person name="Singh A."/>
            <person name="Seah K."/>
            <person name="Emmerich C."/>
        </authorList>
    </citation>
    <scope>NUCLEOTIDE SEQUENCE</scope>
    <source>
        <strain evidence="2">ATCC30299</strain>
    </source>
</reference>
<name>A0AAU9IAB1_9CILI</name>
<feature type="transmembrane region" description="Helical" evidence="1">
    <location>
        <begin position="336"/>
        <end position="361"/>
    </location>
</feature>
<dbReference type="AlphaFoldDB" id="A0AAU9IAB1"/>
<evidence type="ECO:0000313" key="2">
    <source>
        <dbReference type="EMBL" id="CAG9311147.1"/>
    </source>
</evidence>
<gene>
    <name evidence="2" type="ORF">BSTOLATCC_MIC3440</name>
</gene>
<keyword evidence="1" id="KW-0472">Membrane</keyword>
<sequence>MATFIKIGNGILNKINNSEITQADDFSYLILNGYGEALHYANASFYDIIDCQKSLMSDFKIQMIVLLSLGAFVLCLCMVIIIPFYISIFKIENELWNSVRKNAYDCYFDLKQIILERLRDVHSQPEIALNDRHISKNPYPFKSYWKYIWRVLIYMAAVLLFSIINITTLYEKCTDYLVYRPELLKNLINLQILYTSLSIWTNEVAMEGYGVLMAYQFPTAYPFENSVTIFNEIISKIKYSTSVIKKNKYSSFVSEDFDKILYEKSTDFNADIFRLGVFMAKENIINEAYLIANDFASSDIWTSLMSALQELDVRYDIFIDEIDKYSKSVIDDQMQIIVMNLALFIFFSLAFYLGFYLVFFWSEKKYLKRIYSVMEIIP</sequence>
<keyword evidence="3" id="KW-1185">Reference proteome</keyword>
<feature type="transmembrane region" description="Helical" evidence="1">
    <location>
        <begin position="63"/>
        <end position="86"/>
    </location>
</feature>
<evidence type="ECO:0008006" key="4">
    <source>
        <dbReference type="Google" id="ProtNLM"/>
    </source>
</evidence>
<evidence type="ECO:0000256" key="1">
    <source>
        <dbReference type="SAM" id="Phobius"/>
    </source>
</evidence>
<accession>A0AAU9IAB1</accession>
<dbReference type="Proteomes" id="UP001162131">
    <property type="component" value="Unassembled WGS sequence"/>
</dbReference>